<protein>
    <submittedName>
        <fullName evidence="1">Uncharacterized protein</fullName>
    </submittedName>
</protein>
<dbReference type="AlphaFoldDB" id="A0AA39QPL6"/>
<sequence>MVSNHWQLKRMLKKYMRDLIYRVDVLVLLTSPPRAVNLVRVISSQAYLQDKTSRFFLIAYPFERTDATPRACTSYATAIEIWRTVHVFLSFDTHKADSMRNYRSIFTASPTPLHSAFASLSTSPGVICYATNVNRADLLEQMAANDDKRTLLETNAPCMVPADVSPKLPFPHSVMIPWTAEFVCDLPPLPSVVLYNLPI</sequence>
<name>A0AA39QPL6_9AGAR</name>
<evidence type="ECO:0000313" key="2">
    <source>
        <dbReference type="Proteomes" id="UP001175228"/>
    </source>
</evidence>
<proteinExistence type="predicted"/>
<accession>A0AA39QPL6</accession>
<dbReference type="Proteomes" id="UP001175228">
    <property type="component" value="Unassembled WGS sequence"/>
</dbReference>
<organism evidence="1 2">
    <name type="scientific">Armillaria luteobubalina</name>
    <dbReference type="NCBI Taxonomy" id="153913"/>
    <lineage>
        <taxon>Eukaryota</taxon>
        <taxon>Fungi</taxon>
        <taxon>Dikarya</taxon>
        <taxon>Basidiomycota</taxon>
        <taxon>Agaricomycotina</taxon>
        <taxon>Agaricomycetes</taxon>
        <taxon>Agaricomycetidae</taxon>
        <taxon>Agaricales</taxon>
        <taxon>Marasmiineae</taxon>
        <taxon>Physalacriaceae</taxon>
        <taxon>Armillaria</taxon>
    </lineage>
</organism>
<evidence type="ECO:0000313" key="1">
    <source>
        <dbReference type="EMBL" id="KAK0506797.1"/>
    </source>
</evidence>
<reference evidence="1" key="1">
    <citation type="submission" date="2023-06" db="EMBL/GenBank/DDBJ databases">
        <authorList>
            <consortium name="Lawrence Berkeley National Laboratory"/>
            <person name="Ahrendt S."/>
            <person name="Sahu N."/>
            <person name="Indic B."/>
            <person name="Wong-Bajracharya J."/>
            <person name="Merenyi Z."/>
            <person name="Ke H.-M."/>
            <person name="Monk M."/>
            <person name="Kocsube S."/>
            <person name="Drula E."/>
            <person name="Lipzen A."/>
            <person name="Balint B."/>
            <person name="Henrissat B."/>
            <person name="Andreopoulos B."/>
            <person name="Martin F.M."/>
            <person name="Harder C.B."/>
            <person name="Rigling D."/>
            <person name="Ford K.L."/>
            <person name="Foster G.D."/>
            <person name="Pangilinan J."/>
            <person name="Papanicolaou A."/>
            <person name="Barry K."/>
            <person name="LaButti K."/>
            <person name="Viragh M."/>
            <person name="Koriabine M."/>
            <person name="Yan M."/>
            <person name="Riley R."/>
            <person name="Champramary S."/>
            <person name="Plett K.L."/>
            <person name="Tsai I.J."/>
            <person name="Slot J."/>
            <person name="Sipos G."/>
            <person name="Plett J."/>
            <person name="Nagy L.G."/>
            <person name="Grigoriev I.V."/>
        </authorList>
    </citation>
    <scope>NUCLEOTIDE SEQUENCE</scope>
    <source>
        <strain evidence="1">HWK02</strain>
    </source>
</reference>
<dbReference type="EMBL" id="JAUEPU010000001">
    <property type="protein sequence ID" value="KAK0506797.1"/>
    <property type="molecule type" value="Genomic_DNA"/>
</dbReference>
<keyword evidence="2" id="KW-1185">Reference proteome</keyword>
<gene>
    <name evidence="1" type="ORF">EDD18DRAFT_1343238</name>
</gene>
<comment type="caution">
    <text evidence="1">The sequence shown here is derived from an EMBL/GenBank/DDBJ whole genome shotgun (WGS) entry which is preliminary data.</text>
</comment>